<dbReference type="GO" id="GO:0008934">
    <property type="term" value="F:inositol monophosphate 1-phosphatase activity"/>
    <property type="evidence" value="ECO:0007669"/>
    <property type="project" value="TreeGrafter"/>
</dbReference>
<dbReference type="PRINTS" id="PR00377">
    <property type="entry name" value="IMPHPHTASES"/>
</dbReference>
<reference evidence="3 4" key="1">
    <citation type="submission" date="2020-05" db="EMBL/GenBank/DDBJ databases">
        <title>Parvularcula mediterraneae sp. nov., isolated from polypropylene straw from shallow seawater of the seashore of Laganas in Zakynthos island, Greece.</title>
        <authorList>
            <person name="Szabo I."/>
            <person name="Al-Omari J."/>
            <person name="Rado J."/>
            <person name="Szerdahelyi G.S."/>
        </authorList>
    </citation>
    <scope>NUCLEOTIDE SEQUENCE [LARGE SCALE GENOMIC DNA]</scope>
    <source>
        <strain evidence="3 4">ZS-1/3</strain>
    </source>
</reference>
<proteinExistence type="inferred from homology"/>
<dbReference type="Gene3D" id="3.40.190.80">
    <property type="match status" value="1"/>
</dbReference>
<evidence type="ECO:0000313" key="3">
    <source>
        <dbReference type="EMBL" id="NNU15070.1"/>
    </source>
</evidence>
<dbReference type="Gene3D" id="3.30.540.10">
    <property type="entry name" value="Fructose-1,6-Bisphosphatase, subunit A, domain 1"/>
    <property type="match status" value="1"/>
</dbReference>
<organism evidence="3 4">
    <name type="scientific">Parvularcula mediterranea</name>
    <dbReference type="NCBI Taxonomy" id="2732508"/>
    <lineage>
        <taxon>Bacteria</taxon>
        <taxon>Pseudomonadati</taxon>
        <taxon>Pseudomonadota</taxon>
        <taxon>Alphaproteobacteria</taxon>
        <taxon>Parvularculales</taxon>
        <taxon>Parvularculaceae</taxon>
        <taxon>Parvularcula</taxon>
    </lineage>
</organism>
<dbReference type="GO" id="GO:0006020">
    <property type="term" value="P:inositol metabolic process"/>
    <property type="evidence" value="ECO:0007669"/>
    <property type="project" value="TreeGrafter"/>
</dbReference>
<dbReference type="GO" id="GO:0046872">
    <property type="term" value="F:metal ion binding"/>
    <property type="evidence" value="ECO:0007669"/>
    <property type="project" value="UniProtKB-KW"/>
</dbReference>
<keyword evidence="2" id="KW-0460">Magnesium</keyword>
<comment type="cofactor">
    <cofactor evidence="2">
        <name>Mg(2+)</name>
        <dbReference type="ChEBI" id="CHEBI:18420"/>
    </cofactor>
</comment>
<feature type="binding site" evidence="2">
    <location>
        <position position="70"/>
    </location>
    <ligand>
        <name>Mg(2+)</name>
        <dbReference type="ChEBI" id="CHEBI:18420"/>
        <label>1</label>
        <note>catalytic</note>
    </ligand>
</feature>
<sequence length="271" mass="28970">MSDPKLDVVEALMRDVAARVIMPRFRSLGEGDVDEKTGPGDLVTIADREAEELLTPELQAMVPGSVVVGEEAVSAGTIDPKVLGEGGDCWLVDPVDGTWNFVQGSERFGVMVAFVRAGEVAQSWILFPVDGRCAVAEKGAGATFGGERLGSNPVKPWTEASGDFSPVYVDEPYKSAFAAAVDKSAGHRAGHCSAYAYTDLARGLIDYVVQFKMTPWDHAPGQLIVEEAGGRFGFLPGGEAYTPVAREDRPMLEVARAENWEAYGRALMAAV</sequence>
<keyword evidence="4" id="KW-1185">Reference proteome</keyword>
<dbReference type="RefSeq" id="WP_173196243.1">
    <property type="nucleotide sequence ID" value="NZ_JABFCX010000002.1"/>
</dbReference>
<name>A0A7Y3RJ92_9PROT</name>
<dbReference type="InterPro" id="IPR000760">
    <property type="entry name" value="Inositol_monophosphatase-like"/>
</dbReference>
<comment type="caution">
    <text evidence="3">The sequence shown here is derived from an EMBL/GenBank/DDBJ whole genome shotgun (WGS) entry which is preliminary data.</text>
</comment>
<dbReference type="GO" id="GO:0007165">
    <property type="term" value="P:signal transduction"/>
    <property type="evidence" value="ECO:0007669"/>
    <property type="project" value="TreeGrafter"/>
</dbReference>
<evidence type="ECO:0000256" key="2">
    <source>
        <dbReference type="PIRSR" id="PIRSR600760-2"/>
    </source>
</evidence>
<keyword evidence="2" id="KW-0479">Metal-binding</keyword>
<dbReference type="SUPFAM" id="SSF56655">
    <property type="entry name" value="Carbohydrate phosphatase"/>
    <property type="match status" value="1"/>
</dbReference>
<dbReference type="Proteomes" id="UP000536835">
    <property type="component" value="Unassembled WGS sequence"/>
</dbReference>
<comment type="similarity">
    <text evidence="1">Belongs to the inositol monophosphatase superfamily.</text>
</comment>
<feature type="binding site" evidence="2">
    <location>
        <position position="96"/>
    </location>
    <ligand>
        <name>Mg(2+)</name>
        <dbReference type="ChEBI" id="CHEBI:18420"/>
        <label>1</label>
        <note>catalytic</note>
    </ligand>
</feature>
<evidence type="ECO:0000256" key="1">
    <source>
        <dbReference type="ARBA" id="ARBA00009759"/>
    </source>
</evidence>
<feature type="binding site" evidence="2">
    <location>
        <position position="93"/>
    </location>
    <ligand>
        <name>Mg(2+)</name>
        <dbReference type="ChEBI" id="CHEBI:18420"/>
        <label>2</label>
    </ligand>
</feature>
<dbReference type="PANTHER" id="PTHR20854">
    <property type="entry name" value="INOSITOL MONOPHOSPHATASE"/>
    <property type="match status" value="1"/>
</dbReference>
<feature type="binding site" evidence="2">
    <location>
        <position position="217"/>
    </location>
    <ligand>
        <name>Mg(2+)</name>
        <dbReference type="ChEBI" id="CHEBI:18420"/>
        <label>1</label>
        <note>catalytic</note>
    </ligand>
</feature>
<dbReference type="Pfam" id="PF00459">
    <property type="entry name" value="Inositol_P"/>
    <property type="match status" value="1"/>
</dbReference>
<dbReference type="EMBL" id="JABFCX010000002">
    <property type="protein sequence ID" value="NNU15070.1"/>
    <property type="molecule type" value="Genomic_DNA"/>
</dbReference>
<gene>
    <name evidence="3" type="ORF">HK107_01870</name>
</gene>
<dbReference type="AlphaFoldDB" id="A0A7Y3RJ92"/>
<protein>
    <submittedName>
        <fullName evidence="3">Inositol monophosphatase</fullName>
    </submittedName>
</protein>
<accession>A0A7Y3RJ92</accession>
<evidence type="ECO:0000313" key="4">
    <source>
        <dbReference type="Proteomes" id="UP000536835"/>
    </source>
</evidence>
<dbReference type="PANTHER" id="PTHR20854:SF4">
    <property type="entry name" value="INOSITOL-1-MONOPHOSPHATASE-RELATED"/>
    <property type="match status" value="1"/>
</dbReference>